<dbReference type="KEGG" id="tpar:AV541_05360"/>
<reference evidence="1 2" key="1">
    <citation type="submission" date="2016-01" db="EMBL/GenBank/DDBJ databases">
        <title>Genome sequence of Thermus parvatiensis, a thermophile isolated from a hot water spring.</title>
        <authorList>
            <person name="Tripathi C."/>
            <person name="Lal R."/>
        </authorList>
    </citation>
    <scope>NUCLEOTIDE SEQUENCE [LARGE SCALE GENOMIC DNA]</scope>
    <source>
        <strain evidence="1 2">RL</strain>
    </source>
</reference>
<proteinExistence type="predicted"/>
<accession>A0A0X8D7L3</accession>
<dbReference type="AlphaFoldDB" id="A0A0X8D7L3"/>
<organism evidence="1 2">
    <name type="scientific">Thermus parvatiensis</name>
    <dbReference type="NCBI Taxonomy" id="456163"/>
    <lineage>
        <taxon>Bacteria</taxon>
        <taxon>Thermotogati</taxon>
        <taxon>Deinococcota</taxon>
        <taxon>Deinococci</taxon>
        <taxon>Thermales</taxon>
        <taxon>Thermaceae</taxon>
        <taxon>Thermus</taxon>
    </lineage>
</organism>
<evidence type="ECO:0000313" key="2">
    <source>
        <dbReference type="Proteomes" id="UP000061630"/>
    </source>
</evidence>
<name>A0A0X8D7L3_9DEIN</name>
<dbReference type="RefSeq" id="WP_060384426.1">
    <property type="nucleotide sequence ID" value="NZ_CP014141.1"/>
</dbReference>
<protein>
    <submittedName>
        <fullName evidence="1">Uncharacterized protein</fullName>
    </submittedName>
</protein>
<sequence>MGRALLLLVLLAACAPLPEGPSLPYPGGFIRGSVVEGRFQAILPGAPLLVDADSEALYAAYPYQLLEVRAGKVQSLHLPGVPRFLRARPGLAVGLEGGVLTQRGLLPYPAQDALETPEGLYWVDAEGLHLEGRLLLSGSFRQVVAWEGEVVALGTEAHFFPSGRRLALPAPALKAQAARCGVAFLAEGGLAHLLTPTGLAPLGPAEDLAAWENTLYLSPGERTLRCGEAPWF</sequence>
<dbReference type="Proteomes" id="UP000061630">
    <property type="component" value="Chromosome"/>
</dbReference>
<dbReference type="EMBL" id="CP014141">
    <property type="protein sequence ID" value="AMA75582.1"/>
    <property type="molecule type" value="Genomic_DNA"/>
</dbReference>
<gene>
    <name evidence="1" type="ORF">AV541_05360</name>
</gene>
<evidence type="ECO:0000313" key="1">
    <source>
        <dbReference type="EMBL" id="AMA75582.1"/>
    </source>
</evidence>